<dbReference type="SUPFAM" id="SSF81653">
    <property type="entry name" value="Calcium ATPase, transduction domain A"/>
    <property type="match status" value="1"/>
</dbReference>
<feature type="domain" description="P-type ATPase A" evidence="12">
    <location>
        <begin position="217"/>
        <end position="317"/>
    </location>
</feature>
<dbReference type="NCBIfam" id="TIGR01525">
    <property type="entry name" value="ATPase-IB_hvy"/>
    <property type="match status" value="1"/>
</dbReference>
<feature type="transmembrane region" description="Helical" evidence="11">
    <location>
        <begin position="123"/>
        <end position="141"/>
    </location>
</feature>
<gene>
    <name evidence="14" type="ORF">UV74_C0013G0100</name>
</gene>
<feature type="domain" description="Heavy metal binding" evidence="13">
    <location>
        <begin position="6"/>
        <end position="33"/>
    </location>
</feature>
<dbReference type="Pfam" id="PF19335">
    <property type="entry name" value="HMBD"/>
    <property type="match status" value="1"/>
</dbReference>
<keyword evidence="3 11" id="KW-1003">Cell membrane</keyword>
<keyword evidence="5 11" id="KW-0479">Metal-binding</keyword>
<dbReference type="GO" id="GO:0005524">
    <property type="term" value="F:ATP binding"/>
    <property type="evidence" value="ECO:0007669"/>
    <property type="project" value="UniProtKB-UniRule"/>
</dbReference>
<dbReference type="PRINTS" id="PR00119">
    <property type="entry name" value="CATATPASE"/>
</dbReference>
<feature type="transmembrane region" description="Helical" evidence="11">
    <location>
        <begin position="153"/>
        <end position="176"/>
    </location>
</feature>
<evidence type="ECO:0000256" key="11">
    <source>
        <dbReference type="RuleBase" id="RU362081"/>
    </source>
</evidence>
<protein>
    <recommendedName>
        <fullName evidence="16">Copper-translocating P-type ATPase</fullName>
    </recommendedName>
</protein>
<dbReference type="STRING" id="1618578.UV74_C0013G0100"/>
<evidence type="ECO:0008006" key="16">
    <source>
        <dbReference type="Google" id="ProtNLM"/>
    </source>
</evidence>
<dbReference type="InterPro" id="IPR045800">
    <property type="entry name" value="HMBD"/>
</dbReference>
<dbReference type="SFLD" id="SFLDF00027">
    <property type="entry name" value="p-type_atpase"/>
    <property type="match status" value="1"/>
</dbReference>
<organism evidence="14 15">
    <name type="scientific">Candidatus Woesebacteria bacterium GW2011_GWB1_43_14</name>
    <dbReference type="NCBI Taxonomy" id="1618578"/>
    <lineage>
        <taxon>Bacteria</taxon>
        <taxon>Candidatus Woeseibacteriota</taxon>
    </lineage>
</organism>
<dbReference type="Proteomes" id="UP000034090">
    <property type="component" value="Unassembled WGS sequence"/>
</dbReference>
<dbReference type="InterPro" id="IPR036412">
    <property type="entry name" value="HAD-like_sf"/>
</dbReference>
<evidence type="ECO:0000313" key="15">
    <source>
        <dbReference type="Proteomes" id="UP000034090"/>
    </source>
</evidence>
<dbReference type="InterPro" id="IPR044492">
    <property type="entry name" value="P_typ_ATPase_HD_dom"/>
</dbReference>
<dbReference type="SUPFAM" id="SSF56784">
    <property type="entry name" value="HAD-like"/>
    <property type="match status" value="1"/>
</dbReference>
<feature type="transmembrane region" description="Helical" evidence="11">
    <location>
        <begin position="333"/>
        <end position="354"/>
    </location>
</feature>
<dbReference type="InterPro" id="IPR001757">
    <property type="entry name" value="P_typ_ATPase"/>
</dbReference>
<dbReference type="PRINTS" id="PR00943">
    <property type="entry name" value="CUATPASE"/>
</dbReference>
<evidence type="ECO:0000256" key="3">
    <source>
        <dbReference type="ARBA" id="ARBA00022475"/>
    </source>
</evidence>
<feature type="transmembrane region" description="Helical" evidence="11">
    <location>
        <begin position="360"/>
        <end position="379"/>
    </location>
</feature>
<dbReference type="FunFam" id="2.70.150.10:FF:000020">
    <property type="entry name" value="Copper-exporting P-type ATPase A"/>
    <property type="match status" value="1"/>
</dbReference>
<dbReference type="Gene3D" id="3.40.50.1000">
    <property type="entry name" value="HAD superfamily/HAD-like"/>
    <property type="match status" value="1"/>
</dbReference>
<dbReference type="InterPro" id="IPR059000">
    <property type="entry name" value="ATPase_P-type_domA"/>
</dbReference>
<dbReference type="AlphaFoldDB" id="A0A0G1GDM3"/>
<keyword evidence="7 11" id="KW-0067">ATP-binding</keyword>
<feature type="transmembrane region" description="Helical" evidence="11">
    <location>
        <begin position="707"/>
        <end position="726"/>
    </location>
</feature>
<proteinExistence type="inferred from homology"/>
<evidence type="ECO:0000256" key="1">
    <source>
        <dbReference type="ARBA" id="ARBA00004651"/>
    </source>
</evidence>
<dbReference type="InterPro" id="IPR018303">
    <property type="entry name" value="ATPase_P-typ_P_site"/>
</dbReference>
<evidence type="ECO:0000313" key="14">
    <source>
        <dbReference type="EMBL" id="KKS96978.1"/>
    </source>
</evidence>
<dbReference type="PANTHER" id="PTHR43520:SF8">
    <property type="entry name" value="P-TYPE CU(+) TRANSPORTER"/>
    <property type="match status" value="1"/>
</dbReference>
<comment type="subcellular location">
    <subcellularLocation>
        <location evidence="1">Cell membrane</location>
        <topology evidence="1">Multi-pass membrane protein</topology>
    </subcellularLocation>
</comment>
<evidence type="ECO:0000256" key="9">
    <source>
        <dbReference type="ARBA" id="ARBA00022989"/>
    </source>
</evidence>
<evidence type="ECO:0000256" key="5">
    <source>
        <dbReference type="ARBA" id="ARBA00022723"/>
    </source>
</evidence>
<dbReference type="NCBIfam" id="TIGR01494">
    <property type="entry name" value="ATPase_P-type"/>
    <property type="match status" value="1"/>
</dbReference>
<evidence type="ECO:0000256" key="6">
    <source>
        <dbReference type="ARBA" id="ARBA00022741"/>
    </source>
</evidence>
<keyword evidence="9 11" id="KW-1133">Transmembrane helix</keyword>
<dbReference type="GO" id="GO:0005886">
    <property type="term" value="C:plasma membrane"/>
    <property type="evidence" value="ECO:0007669"/>
    <property type="project" value="UniProtKB-SubCell"/>
</dbReference>
<name>A0A0G1GDM3_9BACT</name>
<dbReference type="EMBL" id="LCFQ01000013">
    <property type="protein sequence ID" value="KKS96978.1"/>
    <property type="molecule type" value="Genomic_DNA"/>
</dbReference>
<sequence>MKETIYYTCPMHPEVQEKNPGECPKCGMALVPVEKEVGHKEMLAGRSLGEGWSFWEKFKMSMTMAMGMEHAGLAGREMAKLMEEDIRNKFLVALILTLPIIVYSPLGTNILGLRLPEPIPASWIMFLLATPVYFYSGWIFLYSTYKALQAKTLNMAVLIAVGITTAYVFSVVLTLLGSQESFYEAAAMLTTFVLFGHWMEMKSRRGTTDALQALFDLVPPQARLWRDGKETLVSTSEVKLGDILILKPGDKVPVDGEIIEGETAIDESLVTGESLPVAKNIGDQVIGGSINTSGSVRFKATKVGQDTALAQIVKMVETAQNSKAPGQKIADRFARYLVVVAVGGGLLTFVVWFFVLGQPLLFALTFAISTVVIACPDALGLATPTAVAVGTGLGAKHNILIKDAATLEQVSKIQAVVMDKTGTLTEGKPRITDVVAANGFTQDQIIQLNSAAEKKSSHPLSSAVLEEAKRRKISVSNNVEKFKNLAGHGVEAVVDGRHVLVGTVKLMDSSKVDISPLQNDIDRLLLEGKTIMILAVDNKIAGVAAALDPVKENAKQAIVKMKALGLEVAMITGDNKKTAEAIGKELNIDRVFSEVLPEDKASYVKKLQEEGKFTAMVGDGVNDAPALAQADIGIAIGAGTDVAIETAKVVLMKSDPADVLRAIKLSKATVRKMKENLVWASVYNLLAIPVAAGVLYPSFGITLRPEFSALLMSISSIIVATNAILLNRAEKDLVSV</sequence>
<dbReference type="GO" id="GO:0055070">
    <property type="term" value="P:copper ion homeostasis"/>
    <property type="evidence" value="ECO:0007669"/>
    <property type="project" value="TreeGrafter"/>
</dbReference>
<evidence type="ECO:0000256" key="10">
    <source>
        <dbReference type="ARBA" id="ARBA00023136"/>
    </source>
</evidence>
<keyword evidence="4 11" id="KW-0812">Transmembrane</keyword>
<accession>A0A0G1GDM3</accession>
<evidence type="ECO:0000256" key="2">
    <source>
        <dbReference type="ARBA" id="ARBA00006024"/>
    </source>
</evidence>
<dbReference type="GO" id="GO:0005507">
    <property type="term" value="F:copper ion binding"/>
    <property type="evidence" value="ECO:0007669"/>
    <property type="project" value="TreeGrafter"/>
</dbReference>
<dbReference type="Gene3D" id="2.70.150.10">
    <property type="entry name" value="Calcium-transporting ATPase, cytoplasmic transduction domain A"/>
    <property type="match status" value="1"/>
</dbReference>
<dbReference type="CDD" id="cd02094">
    <property type="entry name" value="P-type_ATPase_Cu-like"/>
    <property type="match status" value="1"/>
</dbReference>
<dbReference type="PROSITE" id="PS00154">
    <property type="entry name" value="ATPASE_E1_E2"/>
    <property type="match status" value="1"/>
</dbReference>
<dbReference type="Pfam" id="PF00702">
    <property type="entry name" value="Hydrolase"/>
    <property type="match status" value="1"/>
</dbReference>
<keyword evidence="6 11" id="KW-0547">Nucleotide-binding</keyword>
<comment type="caution">
    <text evidence="14">The sequence shown here is derived from an EMBL/GenBank/DDBJ whole genome shotgun (WGS) entry which is preliminary data.</text>
</comment>
<evidence type="ECO:0000256" key="8">
    <source>
        <dbReference type="ARBA" id="ARBA00022967"/>
    </source>
</evidence>
<dbReference type="SUPFAM" id="SSF81665">
    <property type="entry name" value="Calcium ATPase, transmembrane domain M"/>
    <property type="match status" value="1"/>
</dbReference>
<keyword evidence="8" id="KW-1278">Translocase</keyword>
<dbReference type="Gene3D" id="3.40.1110.10">
    <property type="entry name" value="Calcium-transporting ATPase, cytoplasmic domain N"/>
    <property type="match status" value="1"/>
</dbReference>
<feature type="transmembrane region" description="Helical" evidence="11">
    <location>
        <begin position="90"/>
        <end position="111"/>
    </location>
</feature>
<comment type="similarity">
    <text evidence="2 11">Belongs to the cation transport ATPase (P-type) (TC 3.A.3) family. Type IB subfamily.</text>
</comment>
<dbReference type="InterPro" id="IPR008250">
    <property type="entry name" value="ATPase_P-typ_transduc_dom_A_sf"/>
</dbReference>
<evidence type="ECO:0000259" key="12">
    <source>
        <dbReference type="Pfam" id="PF00122"/>
    </source>
</evidence>
<dbReference type="PANTHER" id="PTHR43520">
    <property type="entry name" value="ATP7, ISOFORM B"/>
    <property type="match status" value="1"/>
</dbReference>
<evidence type="ECO:0000259" key="13">
    <source>
        <dbReference type="Pfam" id="PF19335"/>
    </source>
</evidence>
<dbReference type="InterPro" id="IPR023214">
    <property type="entry name" value="HAD_sf"/>
</dbReference>
<dbReference type="SFLD" id="SFLDS00003">
    <property type="entry name" value="Haloacid_Dehalogenase"/>
    <property type="match status" value="1"/>
</dbReference>
<dbReference type="GO" id="GO:0016887">
    <property type="term" value="F:ATP hydrolysis activity"/>
    <property type="evidence" value="ECO:0007669"/>
    <property type="project" value="InterPro"/>
</dbReference>
<reference evidence="14 15" key="1">
    <citation type="journal article" date="2015" name="Nature">
        <title>rRNA introns, odd ribosomes, and small enigmatic genomes across a large radiation of phyla.</title>
        <authorList>
            <person name="Brown C.T."/>
            <person name="Hug L.A."/>
            <person name="Thomas B.C."/>
            <person name="Sharon I."/>
            <person name="Castelle C.J."/>
            <person name="Singh A."/>
            <person name="Wilkins M.J."/>
            <person name="Williams K.H."/>
            <person name="Banfield J.F."/>
        </authorList>
    </citation>
    <scope>NUCLEOTIDE SEQUENCE [LARGE SCALE GENOMIC DNA]</scope>
</reference>
<evidence type="ECO:0000256" key="7">
    <source>
        <dbReference type="ARBA" id="ARBA00022840"/>
    </source>
</evidence>
<keyword evidence="10 11" id="KW-0472">Membrane</keyword>
<dbReference type="InterPro" id="IPR023298">
    <property type="entry name" value="ATPase_P-typ_TM_dom_sf"/>
</dbReference>
<dbReference type="InterPro" id="IPR027256">
    <property type="entry name" value="P-typ_ATPase_IB"/>
</dbReference>
<dbReference type="PATRIC" id="fig|1618578.3.peg.443"/>
<evidence type="ECO:0000256" key="4">
    <source>
        <dbReference type="ARBA" id="ARBA00022692"/>
    </source>
</evidence>
<dbReference type="NCBIfam" id="TIGR01511">
    <property type="entry name" value="ATPase-IB1_Cu"/>
    <property type="match status" value="1"/>
</dbReference>
<dbReference type="SFLD" id="SFLDG00002">
    <property type="entry name" value="C1.7:_P-type_atpase_like"/>
    <property type="match status" value="1"/>
</dbReference>
<feature type="transmembrane region" description="Helical" evidence="11">
    <location>
        <begin position="677"/>
        <end position="695"/>
    </location>
</feature>
<dbReference type="Pfam" id="PF00122">
    <property type="entry name" value="E1-E2_ATPase"/>
    <property type="match status" value="1"/>
</dbReference>
<dbReference type="InterPro" id="IPR023299">
    <property type="entry name" value="ATPase_P-typ_cyto_dom_N"/>
</dbReference>
<dbReference type="GO" id="GO:0043682">
    <property type="term" value="F:P-type divalent copper transporter activity"/>
    <property type="evidence" value="ECO:0007669"/>
    <property type="project" value="TreeGrafter"/>
</dbReference>
<feature type="transmembrane region" description="Helical" evidence="11">
    <location>
        <begin position="182"/>
        <end position="199"/>
    </location>
</feature>